<comment type="miscellaneous">
    <text evidence="14">Bacitracin is thought to be involved in the inhibition of peptidoglycan synthesis by sequestering undecaprenyl diphosphate, thereby reducing the pool of lipid carrier available.</text>
</comment>
<evidence type="ECO:0000256" key="7">
    <source>
        <dbReference type="ARBA" id="ARBA00022801"/>
    </source>
</evidence>
<reference evidence="15 16" key="1">
    <citation type="journal article" date="2015" name="Nature">
        <title>rRNA introns, odd ribosomes, and small enigmatic genomes across a large radiation of phyla.</title>
        <authorList>
            <person name="Brown C.T."/>
            <person name="Hug L.A."/>
            <person name="Thomas B.C."/>
            <person name="Sharon I."/>
            <person name="Castelle C.J."/>
            <person name="Singh A."/>
            <person name="Wilkins M.J."/>
            <person name="Williams K.H."/>
            <person name="Banfield J.F."/>
        </authorList>
    </citation>
    <scope>NUCLEOTIDE SEQUENCE [LARGE SCALE GENOMIC DNA]</scope>
</reference>
<dbReference type="AlphaFoldDB" id="A0A0G1KR39"/>
<keyword evidence="9 14" id="KW-0472">Membrane</keyword>
<sequence>MTIFQAIILSIIEGLTEFLPISSTGHLILAQKYLSVTTSEFTKSFDIVIQFAAILAVVWIFRHRLFKSPENWKSTIIAFIPTGIIGFTLYKLIRHVLLGNPLIVVYSLFFGGLILLLVDRISKMNHGLKTQNDLSTPQLLGIGLFQSLSIIPGISRSAAAIVGGLSFGLTRAQAVEFSFFLAIPTMLAASGYDLLKSGLGFSPEEYLLLALGCLISFFSALVAVRLFIDYVKKHDFTLFAVYRILLSIVAFLTISS</sequence>
<feature type="transmembrane region" description="Helical" evidence="14">
    <location>
        <begin position="177"/>
        <end position="195"/>
    </location>
</feature>
<dbReference type="EMBL" id="LCJW01000017">
    <property type="protein sequence ID" value="KKT86038.1"/>
    <property type="molecule type" value="Genomic_DNA"/>
</dbReference>
<organism evidence="15 16">
    <name type="scientific">Candidatus Collierbacteria bacterium GW2011_GWA2_44_99</name>
    <dbReference type="NCBI Taxonomy" id="1618380"/>
    <lineage>
        <taxon>Bacteria</taxon>
        <taxon>Candidatus Collieribacteriota</taxon>
    </lineage>
</organism>
<name>A0A0G1KR39_9BACT</name>
<evidence type="ECO:0000256" key="3">
    <source>
        <dbReference type="ARBA" id="ARBA00012374"/>
    </source>
</evidence>
<evidence type="ECO:0000256" key="12">
    <source>
        <dbReference type="ARBA" id="ARBA00032932"/>
    </source>
</evidence>
<feature type="transmembrane region" description="Helical" evidence="14">
    <location>
        <begin position="99"/>
        <end position="118"/>
    </location>
</feature>
<evidence type="ECO:0000256" key="10">
    <source>
        <dbReference type="ARBA" id="ARBA00023251"/>
    </source>
</evidence>
<evidence type="ECO:0000256" key="11">
    <source>
        <dbReference type="ARBA" id="ARBA00032707"/>
    </source>
</evidence>
<dbReference type="GO" id="GO:0009252">
    <property type="term" value="P:peptidoglycan biosynthetic process"/>
    <property type="evidence" value="ECO:0007669"/>
    <property type="project" value="UniProtKB-KW"/>
</dbReference>
<evidence type="ECO:0000256" key="4">
    <source>
        <dbReference type="ARBA" id="ARBA00021581"/>
    </source>
</evidence>
<dbReference type="Proteomes" id="UP000034797">
    <property type="component" value="Unassembled WGS sequence"/>
</dbReference>
<keyword evidence="14" id="KW-0961">Cell wall biogenesis/degradation</keyword>
<evidence type="ECO:0000256" key="5">
    <source>
        <dbReference type="ARBA" id="ARBA00022475"/>
    </source>
</evidence>
<keyword evidence="6 14" id="KW-0812">Transmembrane</keyword>
<evidence type="ECO:0000256" key="9">
    <source>
        <dbReference type="ARBA" id="ARBA00023136"/>
    </source>
</evidence>
<evidence type="ECO:0000256" key="2">
    <source>
        <dbReference type="ARBA" id="ARBA00010621"/>
    </source>
</evidence>
<keyword evidence="14" id="KW-0133">Cell shape</keyword>
<keyword evidence="7 14" id="KW-0378">Hydrolase</keyword>
<comment type="catalytic activity">
    <reaction evidence="13 14">
        <text>di-trans,octa-cis-undecaprenyl diphosphate + H2O = di-trans,octa-cis-undecaprenyl phosphate + phosphate + H(+)</text>
        <dbReference type="Rhea" id="RHEA:28094"/>
        <dbReference type="ChEBI" id="CHEBI:15377"/>
        <dbReference type="ChEBI" id="CHEBI:15378"/>
        <dbReference type="ChEBI" id="CHEBI:43474"/>
        <dbReference type="ChEBI" id="CHEBI:58405"/>
        <dbReference type="ChEBI" id="CHEBI:60392"/>
        <dbReference type="EC" id="3.6.1.27"/>
    </reaction>
</comment>
<dbReference type="GO" id="GO:0008360">
    <property type="term" value="P:regulation of cell shape"/>
    <property type="evidence" value="ECO:0007669"/>
    <property type="project" value="UniProtKB-KW"/>
</dbReference>
<feature type="transmembrane region" description="Helical" evidence="14">
    <location>
        <begin position="139"/>
        <end position="165"/>
    </location>
</feature>
<feature type="transmembrane region" description="Helical" evidence="14">
    <location>
        <begin position="234"/>
        <end position="254"/>
    </location>
</feature>
<feature type="transmembrane region" description="Helical" evidence="14">
    <location>
        <begin position="44"/>
        <end position="62"/>
    </location>
</feature>
<keyword evidence="5 14" id="KW-1003">Cell membrane</keyword>
<evidence type="ECO:0000313" key="16">
    <source>
        <dbReference type="Proteomes" id="UP000034797"/>
    </source>
</evidence>
<evidence type="ECO:0000256" key="13">
    <source>
        <dbReference type="ARBA" id="ARBA00047594"/>
    </source>
</evidence>
<dbReference type="Pfam" id="PF02673">
    <property type="entry name" value="BacA"/>
    <property type="match status" value="1"/>
</dbReference>
<keyword evidence="14" id="KW-0573">Peptidoglycan synthesis</keyword>
<dbReference type="GO" id="GO:0071555">
    <property type="term" value="P:cell wall organization"/>
    <property type="evidence" value="ECO:0007669"/>
    <property type="project" value="UniProtKB-KW"/>
</dbReference>
<dbReference type="EC" id="3.6.1.27" evidence="3 14"/>
<feature type="transmembrane region" description="Helical" evidence="14">
    <location>
        <begin position="207"/>
        <end position="228"/>
    </location>
</feature>
<evidence type="ECO:0000256" key="14">
    <source>
        <dbReference type="HAMAP-Rule" id="MF_01006"/>
    </source>
</evidence>
<dbReference type="InterPro" id="IPR003824">
    <property type="entry name" value="UppP"/>
</dbReference>
<comment type="function">
    <text evidence="14">Catalyzes the dephosphorylation of undecaprenyl diphosphate (UPP). Confers resistance to bacitracin.</text>
</comment>
<dbReference type="PANTHER" id="PTHR30622">
    <property type="entry name" value="UNDECAPRENYL-DIPHOSPHATASE"/>
    <property type="match status" value="1"/>
</dbReference>
<feature type="transmembrane region" description="Helical" evidence="14">
    <location>
        <begin position="74"/>
        <end position="93"/>
    </location>
</feature>
<comment type="subcellular location">
    <subcellularLocation>
        <location evidence="1 14">Cell membrane</location>
        <topology evidence="1 14">Multi-pass membrane protein</topology>
    </subcellularLocation>
</comment>
<dbReference type="GO" id="GO:0046677">
    <property type="term" value="P:response to antibiotic"/>
    <property type="evidence" value="ECO:0007669"/>
    <property type="project" value="UniProtKB-UniRule"/>
</dbReference>
<gene>
    <name evidence="14" type="primary">uppP</name>
    <name evidence="15" type="ORF">UW84_C0017G0005</name>
</gene>
<protein>
    <recommendedName>
        <fullName evidence="4 14">Undecaprenyl-diphosphatase</fullName>
        <ecNumber evidence="3 14">3.6.1.27</ecNumber>
    </recommendedName>
    <alternativeName>
        <fullName evidence="12 14">Bacitracin resistance protein</fullName>
    </alternativeName>
    <alternativeName>
        <fullName evidence="11 14">Undecaprenyl pyrophosphate phosphatase</fullName>
    </alternativeName>
</protein>
<evidence type="ECO:0000256" key="6">
    <source>
        <dbReference type="ARBA" id="ARBA00022692"/>
    </source>
</evidence>
<proteinExistence type="inferred from homology"/>
<dbReference type="GO" id="GO:0050380">
    <property type="term" value="F:undecaprenyl-diphosphatase activity"/>
    <property type="evidence" value="ECO:0007669"/>
    <property type="project" value="UniProtKB-UniRule"/>
</dbReference>
<dbReference type="PANTHER" id="PTHR30622:SF3">
    <property type="entry name" value="UNDECAPRENYL-DIPHOSPHATASE"/>
    <property type="match status" value="1"/>
</dbReference>
<evidence type="ECO:0000256" key="1">
    <source>
        <dbReference type="ARBA" id="ARBA00004651"/>
    </source>
</evidence>
<comment type="caution">
    <text evidence="15">The sequence shown here is derived from an EMBL/GenBank/DDBJ whole genome shotgun (WGS) entry which is preliminary data.</text>
</comment>
<keyword evidence="8 14" id="KW-1133">Transmembrane helix</keyword>
<accession>A0A0G1KR39</accession>
<dbReference type="HAMAP" id="MF_01006">
    <property type="entry name" value="Undec_diphosphatase"/>
    <property type="match status" value="1"/>
</dbReference>
<evidence type="ECO:0000256" key="8">
    <source>
        <dbReference type="ARBA" id="ARBA00022989"/>
    </source>
</evidence>
<comment type="similarity">
    <text evidence="2 14">Belongs to the UppP family.</text>
</comment>
<keyword evidence="10 14" id="KW-0046">Antibiotic resistance</keyword>
<dbReference type="PATRIC" id="fig|1618380.3.peg.278"/>
<dbReference type="GO" id="GO:0005886">
    <property type="term" value="C:plasma membrane"/>
    <property type="evidence" value="ECO:0007669"/>
    <property type="project" value="UniProtKB-SubCell"/>
</dbReference>
<evidence type="ECO:0000313" key="15">
    <source>
        <dbReference type="EMBL" id="KKT86038.1"/>
    </source>
</evidence>